<feature type="domain" description="Ferritin-like diiron" evidence="4">
    <location>
        <begin position="1"/>
        <end position="141"/>
    </location>
</feature>
<dbReference type="GO" id="GO:0006879">
    <property type="term" value="P:intracellular iron ion homeostasis"/>
    <property type="evidence" value="ECO:0007669"/>
    <property type="project" value="UniProtKB-KW"/>
</dbReference>
<dbReference type="InterPro" id="IPR012347">
    <property type="entry name" value="Ferritin-like"/>
</dbReference>
<evidence type="ECO:0000313" key="6">
    <source>
        <dbReference type="Proteomes" id="UP000225740"/>
    </source>
</evidence>
<dbReference type="CDD" id="cd00657">
    <property type="entry name" value="Ferritin_like"/>
    <property type="match status" value="1"/>
</dbReference>
<protein>
    <submittedName>
        <fullName evidence="5">Ferritin</fullName>
    </submittedName>
</protein>
<dbReference type="PANTHER" id="PTHR30295:SF0">
    <property type="entry name" value="BACTERIOFERRITIN"/>
    <property type="match status" value="1"/>
</dbReference>
<dbReference type="InterPro" id="IPR008331">
    <property type="entry name" value="Ferritin_DPS_dom"/>
</dbReference>
<evidence type="ECO:0000259" key="4">
    <source>
        <dbReference type="PROSITE" id="PS50905"/>
    </source>
</evidence>
<dbReference type="GO" id="GO:0020037">
    <property type="term" value="F:heme binding"/>
    <property type="evidence" value="ECO:0007669"/>
    <property type="project" value="TreeGrafter"/>
</dbReference>
<evidence type="ECO:0000313" key="5">
    <source>
        <dbReference type="EMBL" id="PHQ36507.1"/>
    </source>
</evidence>
<organism evidence="5 6">
    <name type="scientific">Rhodopirellula bahusiensis</name>
    <dbReference type="NCBI Taxonomy" id="2014065"/>
    <lineage>
        <taxon>Bacteria</taxon>
        <taxon>Pseudomonadati</taxon>
        <taxon>Planctomycetota</taxon>
        <taxon>Planctomycetia</taxon>
        <taxon>Pirellulales</taxon>
        <taxon>Pirellulaceae</taxon>
        <taxon>Rhodopirellula</taxon>
    </lineage>
</organism>
<dbReference type="GO" id="GO:0004322">
    <property type="term" value="F:ferroxidase activity"/>
    <property type="evidence" value="ECO:0007669"/>
    <property type="project" value="TreeGrafter"/>
</dbReference>
<comment type="caution">
    <text evidence="5">The sequence shown here is derived from an EMBL/GenBank/DDBJ whole genome shotgun (WGS) entry which is preliminary data.</text>
</comment>
<evidence type="ECO:0000256" key="2">
    <source>
        <dbReference type="ARBA" id="ARBA00023004"/>
    </source>
</evidence>
<keyword evidence="2" id="KW-0408">Iron</keyword>
<dbReference type="GO" id="GO:0005829">
    <property type="term" value="C:cytosol"/>
    <property type="evidence" value="ECO:0007669"/>
    <property type="project" value="TreeGrafter"/>
</dbReference>
<dbReference type="Proteomes" id="UP000225740">
    <property type="component" value="Unassembled WGS sequence"/>
</dbReference>
<name>A0A2G1WBU8_9BACT</name>
<sequence>MASEALINQLNEILKHEWTGVAQYSQASFIIEGVWREVYADKFLGDAKESFGHAQLVGEKISALGGVPVATRNEIKQSKNLVEVLEFSRDFEAKAVEMYTQAIELAEPQRSLVVFLEDILKEEQEGVDEYTKLLRDTPASHSSMSGEPVRKSG</sequence>
<keyword evidence="1" id="KW-0409">Iron storage</keyword>
<accession>A0A2G1WBU8</accession>
<dbReference type="RefSeq" id="WP_008652974.1">
    <property type="nucleotide sequence ID" value="NZ_JBDUYK010000089.1"/>
</dbReference>
<dbReference type="GeneID" id="90607376"/>
<reference evidence="5 6" key="1">
    <citation type="submission" date="2017-06" db="EMBL/GenBank/DDBJ databases">
        <title>Description of Rhodopirellula bahusiensis sp. nov.</title>
        <authorList>
            <person name="Kizina J."/>
            <person name="Harder J."/>
        </authorList>
    </citation>
    <scope>NUCLEOTIDE SEQUENCE [LARGE SCALE GENOMIC DNA]</scope>
    <source>
        <strain evidence="5 6">SWK21</strain>
    </source>
</reference>
<dbReference type="PROSITE" id="PS50905">
    <property type="entry name" value="FERRITIN_LIKE"/>
    <property type="match status" value="1"/>
</dbReference>
<dbReference type="EMBL" id="NIZW01000002">
    <property type="protein sequence ID" value="PHQ36507.1"/>
    <property type="molecule type" value="Genomic_DNA"/>
</dbReference>
<dbReference type="Gene3D" id="1.20.1260.10">
    <property type="match status" value="1"/>
</dbReference>
<evidence type="ECO:0000256" key="1">
    <source>
        <dbReference type="ARBA" id="ARBA00022434"/>
    </source>
</evidence>
<gene>
    <name evidence="5" type="ORF">CEE69_03770</name>
</gene>
<dbReference type="Pfam" id="PF00210">
    <property type="entry name" value="Ferritin"/>
    <property type="match status" value="1"/>
</dbReference>
<proteinExistence type="predicted"/>
<dbReference type="GO" id="GO:0008199">
    <property type="term" value="F:ferric iron binding"/>
    <property type="evidence" value="ECO:0007669"/>
    <property type="project" value="InterPro"/>
</dbReference>
<dbReference type="InterPro" id="IPR009040">
    <property type="entry name" value="Ferritin-like_diiron"/>
</dbReference>
<feature type="region of interest" description="Disordered" evidence="3">
    <location>
        <begin position="134"/>
        <end position="153"/>
    </location>
</feature>
<keyword evidence="6" id="KW-1185">Reference proteome</keyword>
<dbReference type="PANTHER" id="PTHR30295">
    <property type="entry name" value="BACTERIOFERRITIN"/>
    <property type="match status" value="1"/>
</dbReference>
<dbReference type="InterPro" id="IPR009078">
    <property type="entry name" value="Ferritin-like_SF"/>
</dbReference>
<dbReference type="OrthoDB" id="5508922at2"/>
<evidence type="ECO:0000256" key="3">
    <source>
        <dbReference type="SAM" id="MobiDB-lite"/>
    </source>
</evidence>
<dbReference type="SUPFAM" id="SSF47240">
    <property type="entry name" value="Ferritin-like"/>
    <property type="match status" value="1"/>
</dbReference>
<dbReference type="AlphaFoldDB" id="A0A2G1WBU8"/>